<evidence type="ECO:0000313" key="2">
    <source>
        <dbReference type="Proteomes" id="UP000294847"/>
    </source>
</evidence>
<sequence length="95" mass="9539">MTSYIGTARSSTLGNRKESRFRASLSSAALDLSSAAGSGPNAALTLAMSASILADVLVRISCIVARTFSAALASGNSGASTASPLTHDFCALRVS</sequence>
<accession>A0A4P7NL48</accession>
<organism evidence="1 2">
    <name type="scientific">Pyricularia oryzae</name>
    <name type="common">Rice blast fungus</name>
    <name type="synonym">Magnaporthe oryzae</name>
    <dbReference type="NCBI Taxonomy" id="318829"/>
    <lineage>
        <taxon>Eukaryota</taxon>
        <taxon>Fungi</taxon>
        <taxon>Dikarya</taxon>
        <taxon>Ascomycota</taxon>
        <taxon>Pezizomycotina</taxon>
        <taxon>Sordariomycetes</taxon>
        <taxon>Sordariomycetidae</taxon>
        <taxon>Magnaporthales</taxon>
        <taxon>Pyriculariaceae</taxon>
        <taxon>Pyricularia</taxon>
    </lineage>
</organism>
<proteinExistence type="predicted"/>
<dbReference type="AlphaFoldDB" id="A0A4P7NL48"/>
<protein>
    <submittedName>
        <fullName evidence="1">Uncharacterized protein</fullName>
    </submittedName>
</protein>
<reference evidence="1 2" key="1">
    <citation type="journal article" date="2019" name="Mol. Biol. Evol.">
        <title>Blast fungal genomes show frequent chromosomal changes, gene gains and losses, and effector gene turnover.</title>
        <authorList>
            <person name="Gomez Luciano L.B."/>
            <person name="Jason Tsai I."/>
            <person name="Chuma I."/>
            <person name="Tosa Y."/>
            <person name="Chen Y.H."/>
            <person name="Li J.Y."/>
            <person name="Li M.Y."/>
            <person name="Jade Lu M.Y."/>
            <person name="Nakayashiki H."/>
            <person name="Li W.H."/>
        </authorList>
    </citation>
    <scope>NUCLEOTIDE SEQUENCE [LARGE SCALE GENOMIC DNA]</scope>
    <source>
        <strain evidence="1">MZ5-1-6</strain>
    </source>
</reference>
<name>A0A4P7NL48_PYROR</name>
<evidence type="ECO:0000313" key="1">
    <source>
        <dbReference type="EMBL" id="QBZ62780.1"/>
    </source>
</evidence>
<gene>
    <name evidence="1" type="ORF">PoMZ_11667</name>
</gene>
<dbReference type="Proteomes" id="UP000294847">
    <property type="component" value="Chromosome 5"/>
</dbReference>
<dbReference type="EMBL" id="CP034208">
    <property type="protein sequence ID" value="QBZ62780.1"/>
    <property type="molecule type" value="Genomic_DNA"/>
</dbReference>